<evidence type="ECO:0000313" key="2">
    <source>
        <dbReference type="EMBL" id="MPM93928.1"/>
    </source>
</evidence>
<organism evidence="2">
    <name type="scientific">bioreactor metagenome</name>
    <dbReference type="NCBI Taxonomy" id="1076179"/>
    <lineage>
        <taxon>unclassified sequences</taxon>
        <taxon>metagenomes</taxon>
        <taxon>ecological metagenomes</taxon>
    </lineage>
</organism>
<sequence>MKPTDDIKNELDEILKKLDEAEKEFTAKMKEFNLAENSKKEEQAVE</sequence>
<name>A0A645DXS0_9ZZZZ</name>
<comment type="caution">
    <text evidence="2">The sequence shown here is derived from an EMBL/GenBank/DDBJ whole genome shotgun (WGS) entry which is preliminary data.</text>
</comment>
<protein>
    <submittedName>
        <fullName evidence="2">Uncharacterized protein</fullName>
    </submittedName>
</protein>
<accession>A0A645DXS0</accession>
<feature type="coiled-coil region" evidence="1">
    <location>
        <begin position="4"/>
        <end position="38"/>
    </location>
</feature>
<keyword evidence="1" id="KW-0175">Coiled coil</keyword>
<dbReference type="AlphaFoldDB" id="A0A645DXS0"/>
<reference evidence="2" key="1">
    <citation type="submission" date="2019-08" db="EMBL/GenBank/DDBJ databases">
        <authorList>
            <person name="Kucharzyk K."/>
            <person name="Murdoch R.W."/>
            <person name="Higgins S."/>
            <person name="Loffler F."/>
        </authorList>
    </citation>
    <scope>NUCLEOTIDE SEQUENCE</scope>
</reference>
<evidence type="ECO:0000256" key="1">
    <source>
        <dbReference type="SAM" id="Coils"/>
    </source>
</evidence>
<proteinExistence type="predicted"/>
<dbReference type="EMBL" id="VSSQ01040629">
    <property type="protein sequence ID" value="MPM93928.1"/>
    <property type="molecule type" value="Genomic_DNA"/>
</dbReference>
<gene>
    <name evidence="2" type="ORF">SDC9_141070</name>
</gene>